<name>A0A6P6YL44_DERPT</name>
<comment type="similarity">
    <text evidence="3">Belongs to the peptidase C48 family.</text>
</comment>
<feature type="compositionally biased region" description="Pro residues" evidence="19">
    <location>
        <begin position="1318"/>
        <end position="1332"/>
    </location>
</feature>
<dbReference type="Proteomes" id="UP000515146">
    <property type="component" value="Unplaced"/>
</dbReference>
<feature type="compositionally biased region" description="Pro residues" evidence="19">
    <location>
        <begin position="1421"/>
        <end position="1444"/>
    </location>
</feature>
<comment type="subunit">
    <text evidence="16">Component of the PNUTS-PP1 complex (also named PTW/PP1 complex), composed of PPP1R10/PNUTS, TOX4, WDR82, and PPP1CA (or PPP1CB or PPP1CC).</text>
</comment>
<evidence type="ECO:0000256" key="18">
    <source>
        <dbReference type="PROSITE-ProRule" id="PRU00723"/>
    </source>
</evidence>
<dbReference type="RefSeq" id="XP_027205927.1">
    <property type="nucleotide sequence ID" value="XM_027350126.1"/>
</dbReference>
<evidence type="ECO:0000256" key="6">
    <source>
        <dbReference type="ARBA" id="ARBA00022481"/>
    </source>
</evidence>
<keyword evidence="7" id="KW-1017">Isopeptide bond</keyword>
<feature type="domain" description="Ubiquitin-like protease family profile" evidence="21">
    <location>
        <begin position="252"/>
        <end position="474"/>
    </location>
</feature>
<keyword evidence="11 18" id="KW-0863">Zinc-finger</keyword>
<proteinExistence type="inferred from homology"/>
<dbReference type="GO" id="GO:0005634">
    <property type="term" value="C:nucleus"/>
    <property type="evidence" value="ECO:0007669"/>
    <property type="project" value="UniProtKB-SubCell"/>
</dbReference>
<dbReference type="InterPro" id="IPR003653">
    <property type="entry name" value="Peptidase_C48_C"/>
</dbReference>
<evidence type="ECO:0000256" key="12">
    <source>
        <dbReference type="ARBA" id="ARBA00022801"/>
    </source>
</evidence>
<feature type="region of interest" description="Disordered" evidence="19">
    <location>
        <begin position="768"/>
        <end position="802"/>
    </location>
</feature>
<evidence type="ECO:0000313" key="24">
    <source>
        <dbReference type="RefSeq" id="XP_027205927.1"/>
    </source>
</evidence>
<evidence type="ECO:0000256" key="15">
    <source>
        <dbReference type="ARBA" id="ARBA00023242"/>
    </source>
</evidence>
<dbReference type="SMART" id="SM00509">
    <property type="entry name" value="TFS2N"/>
    <property type="match status" value="1"/>
</dbReference>
<dbReference type="PANTHER" id="PTHR46557">
    <property type="entry name" value="SERINE/THREONINE-PROTEIN PHOSPHATASE 1 REGULATORY SUBUNIT 10-RELATED"/>
    <property type="match status" value="1"/>
</dbReference>
<feature type="region of interest" description="Disordered" evidence="19">
    <location>
        <begin position="970"/>
        <end position="1042"/>
    </location>
</feature>
<keyword evidence="23" id="KW-1185">Reference proteome</keyword>
<feature type="compositionally biased region" description="Polar residues" evidence="19">
    <location>
        <begin position="976"/>
        <end position="990"/>
    </location>
</feature>
<evidence type="ECO:0000256" key="8">
    <source>
        <dbReference type="ARBA" id="ARBA00022553"/>
    </source>
</evidence>
<evidence type="ECO:0000256" key="16">
    <source>
        <dbReference type="ARBA" id="ARBA00093575"/>
    </source>
</evidence>
<dbReference type="OrthoDB" id="6492864at2759"/>
<comment type="subcellular location">
    <subcellularLocation>
        <location evidence="2">Chromosome</location>
    </subcellularLocation>
    <subcellularLocation>
        <location evidence="1 17">Nucleus</location>
    </subcellularLocation>
</comment>
<dbReference type="InterPro" id="IPR035441">
    <property type="entry name" value="TFIIS/LEDGF_dom_sf"/>
</dbReference>
<dbReference type="GO" id="GO:0072357">
    <property type="term" value="C:PTW/PP1 phosphatase complex"/>
    <property type="evidence" value="ECO:0007669"/>
    <property type="project" value="TreeGrafter"/>
</dbReference>
<dbReference type="OMA" id="NGPPQIW"/>
<dbReference type="InterPro" id="IPR000571">
    <property type="entry name" value="Znf_CCCH"/>
</dbReference>
<dbReference type="Pfam" id="PF08711">
    <property type="entry name" value="Med26"/>
    <property type="match status" value="1"/>
</dbReference>
<dbReference type="GO" id="GO:0008234">
    <property type="term" value="F:cysteine-type peptidase activity"/>
    <property type="evidence" value="ECO:0007669"/>
    <property type="project" value="InterPro"/>
</dbReference>
<evidence type="ECO:0000256" key="9">
    <source>
        <dbReference type="ARBA" id="ARBA00022670"/>
    </source>
</evidence>
<dbReference type="PANTHER" id="PTHR46557:SF1">
    <property type="entry name" value="SERINE_THREONINE-PROTEIN PHOSPHATASE 1 REGULATORY SUBUNIT 10"/>
    <property type="match status" value="1"/>
</dbReference>
<keyword evidence="8" id="KW-0597">Phosphoprotein</keyword>
<dbReference type="InterPro" id="IPR038765">
    <property type="entry name" value="Papain-like_cys_pep_sf"/>
</dbReference>
<evidence type="ECO:0000256" key="10">
    <source>
        <dbReference type="ARBA" id="ARBA00022723"/>
    </source>
</evidence>
<keyword evidence="9" id="KW-0645">Protease</keyword>
<keyword evidence="13 18" id="KW-0862">Zinc</keyword>
<dbReference type="PROSITE" id="PS51319">
    <property type="entry name" value="TFIIS_N"/>
    <property type="match status" value="1"/>
</dbReference>
<feature type="compositionally biased region" description="Low complexity" evidence="19">
    <location>
        <begin position="923"/>
        <end position="942"/>
    </location>
</feature>
<feature type="region of interest" description="Disordered" evidence="19">
    <location>
        <begin position="886"/>
        <end position="945"/>
    </location>
</feature>
<feature type="compositionally biased region" description="Low complexity" evidence="19">
    <location>
        <begin position="668"/>
        <end position="685"/>
    </location>
</feature>
<evidence type="ECO:0000256" key="14">
    <source>
        <dbReference type="ARBA" id="ARBA00022843"/>
    </source>
</evidence>
<feature type="compositionally biased region" description="Basic and acidic residues" evidence="19">
    <location>
        <begin position="218"/>
        <end position="231"/>
    </location>
</feature>
<evidence type="ECO:0000256" key="13">
    <source>
        <dbReference type="ARBA" id="ARBA00022833"/>
    </source>
</evidence>
<reference evidence="24" key="1">
    <citation type="submission" date="2025-08" db="UniProtKB">
        <authorList>
            <consortium name="RefSeq"/>
        </authorList>
    </citation>
    <scope>IDENTIFICATION</scope>
    <source>
        <strain evidence="24">Airmid</strain>
    </source>
</reference>
<dbReference type="Pfam" id="PF02902">
    <property type="entry name" value="Peptidase_C48"/>
    <property type="match status" value="1"/>
</dbReference>
<dbReference type="FunCoup" id="A0A6P6YL44">
    <property type="interactions" value="1013"/>
</dbReference>
<feature type="compositionally biased region" description="Polar residues" evidence="19">
    <location>
        <begin position="778"/>
        <end position="788"/>
    </location>
</feature>
<dbReference type="Pfam" id="PF00642">
    <property type="entry name" value="zf-CCCH"/>
    <property type="match status" value="1"/>
</dbReference>
<dbReference type="PROSITE" id="PS50103">
    <property type="entry name" value="ZF_C3H1"/>
    <property type="match status" value="1"/>
</dbReference>
<evidence type="ECO:0000256" key="19">
    <source>
        <dbReference type="SAM" id="MobiDB-lite"/>
    </source>
</evidence>
<organism evidence="23 24">
    <name type="scientific">Dermatophagoides pteronyssinus</name>
    <name type="common">European house dust mite</name>
    <dbReference type="NCBI Taxonomy" id="6956"/>
    <lineage>
        <taxon>Eukaryota</taxon>
        <taxon>Metazoa</taxon>
        <taxon>Ecdysozoa</taxon>
        <taxon>Arthropoda</taxon>
        <taxon>Chelicerata</taxon>
        <taxon>Arachnida</taxon>
        <taxon>Acari</taxon>
        <taxon>Acariformes</taxon>
        <taxon>Sarcoptiformes</taxon>
        <taxon>Astigmata</taxon>
        <taxon>Psoroptidia</taxon>
        <taxon>Analgoidea</taxon>
        <taxon>Pyroglyphidae</taxon>
        <taxon>Dermatophagoidinae</taxon>
        <taxon>Dermatophagoides</taxon>
    </lineage>
</organism>
<keyword evidence="15 17" id="KW-0539">Nucleus</keyword>
<dbReference type="InterPro" id="IPR003617">
    <property type="entry name" value="TFIIS/CRSP70_N_sub"/>
</dbReference>
<accession>A0A6P6YL44</accession>
<evidence type="ECO:0000259" key="21">
    <source>
        <dbReference type="PROSITE" id="PS50600"/>
    </source>
</evidence>
<feature type="zinc finger region" description="C3H1-type" evidence="18">
    <location>
        <begin position="1473"/>
        <end position="1496"/>
    </location>
</feature>
<dbReference type="Gene3D" id="1.10.418.20">
    <property type="match status" value="1"/>
</dbReference>
<dbReference type="InterPro" id="IPR036855">
    <property type="entry name" value="Znf_CCCH_sf"/>
</dbReference>
<dbReference type="SUPFAM" id="SSF90229">
    <property type="entry name" value="CCCH zinc finger"/>
    <property type="match status" value="1"/>
</dbReference>
<feature type="compositionally biased region" description="Low complexity" evidence="19">
    <location>
        <begin position="1403"/>
        <end position="1420"/>
    </location>
</feature>
<feature type="compositionally biased region" description="Low complexity" evidence="19">
    <location>
        <begin position="991"/>
        <end position="1003"/>
    </location>
</feature>
<feature type="region of interest" description="Disordered" evidence="19">
    <location>
        <begin position="1264"/>
        <end position="1470"/>
    </location>
</feature>
<dbReference type="KEGG" id="dpte:113799489"/>
<evidence type="ECO:0000256" key="4">
    <source>
        <dbReference type="ARBA" id="ARBA00022330"/>
    </source>
</evidence>
<feature type="compositionally biased region" description="Low complexity" evidence="19">
    <location>
        <begin position="1356"/>
        <end position="1372"/>
    </location>
</feature>
<dbReference type="InParanoid" id="A0A6P6YL44"/>
<dbReference type="Gene3D" id="3.30.310.130">
    <property type="entry name" value="Ubiquitin-related"/>
    <property type="match status" value="1"/>
</dbReference>
<sequence length="1504" mass="170621">MSNGVNGTRSFSMINNQIDDSSFKTLKIFDLKLRTKCIYIGKTKNDISFVEIRPDRIVFNNLISQNKSTKYNITLPYVEMTVIRYCFCSNVSAIFIQPIYESFLKLSDWIKNTGANHETHQILKRLIPENFVMINLEAVINRTHLDEFCKAAKNCQPRLRIIEINISLASAYLNQPNKLFQLNQIVSSTSSDDSYNHLKRKKDDKTEEVIDIDDEDEEKHGDNQEQEKSNEKNNILDQAILKYPNDEDIKPIILYGHDLKCLREGQYLNDNIMNFYLKYYQINGQISQEIVDKMYIFDALFATHLLNVNTRKRQFKYIQNSKMVVCSNHDSLENSYHKVLKKWTKDIDIFSKDFLLIPLVINGHWFLIILCYIGNVISNANNSTNSSLMMITRQQNDVAAKRPTLIVMDSLDCKNNRSQILSCIVRYLRLELKEKHLIETSKFEFNFKNISAVVPQQQNSYDCGLFVLEYIERFLKDPEDIYNRLLRDKSALAPINPVQILDAFTPLLTENGGIKPVEDQTQFQKIYDVMKSCSTKLVSKCIYYQILISTSPEVLEQFLKIGGWDLICLWVKSSRDIGNVTFLLDLLKLLHILPMNIDRLRENECPKIVKKLCKHENEQIALKAKQIIKKWTKIIQTLSTTTTTNSSSSSSDKINSNSGKEKKRKSFDNSSSSSPSSSSSDYLSIKKSKLSNSTDTETEVIAMNKLDRSSNEAITDVYETYTADEMNKLMLEKPSASSETIITAKRPVTAKVKPGKFRLDLSVPSTIKNDKTKKLKSNQKTDQSNNDQSIKKLLSKDKSFKVTSPTPANRIILKDSKSFMDALSMMPITNVVKKRRKTTMKLPTTTPTSTSALALNANNISTDNMKRDSFALNDKSNSNTSEIAINNISSSENCQDNESNKIKNEISPTLTITNDSDLRNHSDSGSNDNISNNNDDTINDGNLSVKSTTKSVAPRFSFYKDILDEKCDGHDDNVENDASSKLNSNNNTILNDDSANKNSDASDVTANNSKNIVVNVHSEDEKSISNRQNDVGDNVDNDDDKKLDFKSNATSVTCSVNSSKPKPILCYIRKNSKKRVRWPDDDTDLEKVRYFELDETERINVTRPSADMKRFDMKHEAQMMSDAKKSRCFSYAPWHLIPIDIDPSNILVERGKDSRERIIQMERMQTTLECFYFHNQLPDSADEPDHNAYELMSDLSSQDIKTKIIPLEDENANTMDRAVIQDYSSTMDQPQQLPPPIIDPIAYNNNMPFNVGGGPIMDNGENYIQSSGEQSYLPPPSQTLPFNHQQSMGSQQSNYNTGTLPYQTNLPTNNYNDNNMGLPPPNHQPFDHPPPSTNNNFNNDYNSYRQPPVFNPAPPFSDFSNVPPPSNNNNNFGAGAPQFSNNNQGFGPPPLSQPIQSNDNYWPEPNFGNNTNPNNNHLNPNYPPGGPPQPSLPPPPYHQGPPGPRMFRPRGSGGGPRGPRFFGGPRGGGPGDMCRFFFKTGKCKFENRCNYSHVMDQQKPPIRF</sequence>
<evidence type="ECO:0000256" key="2">
    <source>
        <dbReference type="ARBA" id="ARBA00004286"/>
    </source>
</evidence>
<gene>
    <name evidence="24" type="primary">LOC113799489</name>
</gene>
<keyword evidence="12" id="KW-0378">Hydrolase</keyword>
<protein>
    <recommendedName>
        <fullName evidence="4">Serine/threonine-protein phosphatase 1 regulatory subunit 10</fullName>
    </recommendedName>
</protein>
<dbReference type="Gene3D" id="1.20.930.10">
    <property type="entry name" value="Conserved domain common to transcription factors TFIIS, elongin A, CRSP70"/>
    <property type="match status" value="1"/>
</dbReference>
<feature type="domain" description="C3H1-type" evidence="20">
    <location>
        <begin position="1473"/>
        <end position="1496"/>
    </location>
</feature>
<dbReference type="SUPFAM" id="SSF47676">
    <property type="entry name" value="Conserved domain common to transcription factors TFIIS, elongin A, CRSP70"/>
    <property type="match status" value="1"/>
</dbReference>
<evidence type="ECO:0000259" key="22">
    <source>
        <dbReference type="PROSITE" id="PS51319"/>
    </source>
</evidence>
<evidence type="ECO:0000313" key="23">
    <source>
        <dbReference type="Proteomes" id="UP000515146"/>
    </source>
</evidence>
<dbReference type="GO" id="GO:0008157">
    <property type="term" value="F:protein phosphatase 1 binding"/>
    <property type="evidence" value="ECO:0007669"/>
    <property type="project" value="TreeGrafter"/>
</dbReference>
<dbReference type="GO" id="GO:0008270">
    <property type="term" value="F:zinc ion binding"/>
    <property type="evidence" value="ECO:0007669"/>
    <property type="project" value="UniProtKB-KW"/>
</dbReference>
<dbReference type="SUPFAM" id="SSF54001">
    <property type="entry name" value="Cysteine proteinases"/>
    <property type="match status" value="1"/>
</dbReference>
<keyword evidence="14" id="KW-0832">Ubl conjugation</keyword>
<feature type="compositionally biased region" description="Polar residues" evidence="19">
    <location>
        <begin position="1279"/>
        <end position="1304"/>
    </location>
</feature>
<feature type="compositionally biased region" description="Low complexity" evidence="19">
    <location>
        <begin position="1305"/>
        <end position="1315"/>
    </location>
</feature>
<evidence type="ECO:0000256" key="17">
    <source>
        <dbReference type="PROSITE-ProRule" id="PRU00649"/>
    </source>
</evidence>
<evidence type="ECO:0000256" key="7">
    <source>
        <dbReference type="ARBA" id="ARBA00022499"/>
    </source>
</evidence>
<evidence type="ECO:0000256" key="5">
    <source>
        <dbReference type="ARBA" id="ARBA00022454"/>
    </source>
</evidence>
<feature type="compositionally biased region" description="Polar residues" evidence="19">
    <location>
        <begin position="906"/>
        <end position="915"/>
    </location>
</feature>
<evidence type="ECO:0000256" key="11">
    <source>
        <dbReference type="ARBA" id="ARBA00022771"/>
    </source>
</evidence>
<keyword evidence="6" id="KW-0488">Methylation</keyword>
<evidence type="ECO:0000256" key="3">
    <source>
        <dbReference type="ARBA" id="ARBA00005234"/>
    </source>
</evidence>
<keyword evidence="10 18" id="KW-0479">Metal-binding</keyword>
<feature type="region of interest" description="Disordered" evidence="19">
    <location>
        <begin position="642"/>
        <end position="688"/>
    </location>
</feature>
<dbReference type="InterPro" id="IPR017923">
    <property type="entry name" value="TFIIS_N"/>
</dbReference>
<evidence type="ECO:0000256" key="1">
    <source>
        <dbReference type="ARBA" id="ARBA00004123"/>
    </source>
</evidence>
<dbReference type="GO" id="GO:0006508">
    <property type="term" value="P:proteolysis"/>
    <property type="evidence" value="ECO:0007669"/>
    <property type="project" value="UniProtKB-KW"/>
</dbReference>
<dbReference type="GO" id="GO:0000785">
    <property type="term" value="C:chromatin"/>
    <property type="evidence" value="ECO:0007669"/>
    <property type="project" value="TreeGrafter"/>
</dbReference>
<keyword evidence="5" id="KW-0158">Chromosome</keyword>
<feature type="compositionally biased region" description="Low complexity" evidence="19">
    <location>
        <begin position="642"/>
        <end position="658"/>
    </location>
</feature>
<evidence type="ECO:0000259" key="20">
    <source>
        <dbReference type="PROSITE" id="PS50103"/>
    </source>
</evidence>
<feature type="region of interest" description="Disordered" evidence="19">
    <location>
        <begin position="191"/>
        <end position="235"/>
    </location>
</feature>
<dbReference type="PROSITE" id="PS50600">
    <property type="entry name" value="ULP_PROTEASE"/>
    <property type="match status" value="1"/>
</dbReference>
<feature type="domain" description="TFIIS N-terminal" evidence="22">
    <location>
        <begin position="565"/>
        <end position="638"/>
    </location>
</feature>